<evidence type="ECO:0000313" key="1">
    <source>
        <dbReference type="EMBL" id="CAF4914644.1"/>
    </source>
</evidence>
<dbReference type="AlphaFoldDB" id="A0A821VTV1"/>
<name>A0A821VTV1_9BILA</name>
<reference evidence="1" key="1">
    <citation type="submission" date="2021-02" db="EMBL/GenBank/DDBJ databases">
        <authorList>
            <person name="Nowell W R."/>
        </authorList>
    </citation>
    <scope>NUCLEOTIDE SEQUENCE</scope>
</reference>
<sequence>MPDRYQVDPNSERVLNTG</sequence>
<protein>
    <submittedName>
        <fullName evidence="1">Uncharacterized protein</fullName>
    </submittedName>
</protein>
<comment type="caution">
    <text evidence="1">The sequence shown here is derived from an EMBL/GenBank/DDBJ whole genome shotgun (WGS) entry which is preliminary data.</text>
</comment>
<accession>A0A821VTV1</accession>
<proteinExistence type="predicted"/>
<gene>
    <name evidence="1" type="ORF">TOA249_LOCUS31646</name>
</gene>
<organism evidence="1 2">
    <name type="scientific">Rotaria socialis</name>
    <dbReference type="NCBI Taxonomy" id="392032"/>
    <lineage>
        <taxon>Eukaryota</taxon>
        <taxon>Metazoa</taxon>
        <taxon>Spiralia</taxon>
        <taxon>Gnathifera</taxon>
        <taxon>Rotifera</taxon>
        <taxon>Eurotatoria</taxon>
        <taxon>Bdelloidea</taxon>
        <taxon>Philodinida</taxon>
        <taxon>Philodinidae</taxon>
        <taxon>Rotaria</taxon>
    </lineage>
</organism>
<dbReference type="Proteomes" id="UP000663838">
    <property type="component" value="Unassembled WGS sequence"/>
</dbReference>
<dbReference type="EMBL" id="CAJOBS010006619">
    <property type="protein sequence ID" value="CAF4914644.1"/>
    <property type="molecule type" value="Genomic_DNA"/>
</dbReference>
<evidence type="ECO:0000313" key="2">
    <source>
        <dbReference type="Proteomes" id="UP000663838"/>
    </source>
</evidence>
<feature type="non-terminal residue" evidence="1">
    <location>
        <position position="18"/>
    </location>
</feature>